<comment type="caution">
    <text evidence="1">The sequence shown here is derived from an EMBL/GenBank/DDBJ whole genome shotgun (WGS) entry which is preliminary data.</text>
</comment>
<protein>
    <submittedName>
        <fullName evidence="1">Uncharacterized protein</fullName>
    </submittedName>
</protein>
<reference evidence="1" key="1">
    <citation type="journal article" date="2014" name="Int. J. Syst. Evol. Microbiol.">
        <title>Complete genome sequence of Corynebacterium casei LMG S-19264T (=DSM 44701T), isolated from a smear-ripened cheese.</title>
        <authorList>
            <consortium name="US DOE Joint Genome Institute (JGI-PGF)"/>
            <person name="Walter F."/>
            <person name="Albersmeier A."/>
            <person name="Kalinowski J."/>
            <person name="Ruckert C."/>
        </authorList>
    </citation>
    <scope>NUCLEOTIDE SEQUENCE</scope>
    <source>
        <strain evidence="1">VKM B-2484</strain>
    </source>
</reference>
<organism evidence="1 2">
    <name type="scientific">Ancylobacter dichloromethanicus</name>
    <dbReference type="NCBI Taxonomy" id="518825"/>
    <lineage>
        <taxon>Bacteria</taxon>
        <taxon>Pseudomonadati</taxon>
        <taxon>Pseudomonadota</taxon>
        <taxon>Alphaproteobacteria</taxon>
        <taxon>Hyphomicrobiales</taxon>
        <taxon>Xanthobacteraceae</taxon>
        <taxon>Ancylobacter</taxon>
    </lineage>
</organism>
<dbReference type="RefSeq" id="WP_213371020.1">
    <property type="nucleotide sequence ID" value="NZ_BSFJ01000038.1"/>
</dbReference>
<dbReference type="Gene3D" id="3.40.50.150">
    <property type="entry name" value="Vaccinia Virus protein VP39"/>
    <property type="match status" value="1"/>
</dbReference>
<dbReference type="AlphaFoldDB" id="A0A9W6N1U5"/>
<reference evidence="1" key="2">
    <citation type="submission" date="2023-01" db="EMBL/GenBank/DDBJ databases">
        <authorList>
            <person name="Sun Q."/>
            <person name="Evtushenko L."/>
        </authorList>
    </citation>
    <scope>NUCLEOTIDE SEQUENCE</scope>
    <source>
        <strain evidence="1">VKM B-2484</strain>
    </source>
</reference>
<sequence length="247" mass="28225">MAHIQTNGLDARSISSIRDFIGYSSKLKFKIANLTGAKIQREIYYQNIVHHIFNFHSFKYIPFAVSAAANYSLLYVIYRVVREGRPDRIAELGAGQSSLFLDSLRDVETFSALTVEHDPAWNGFVSARVRHETRCHELEDISFRGQIAKGYPSAALDSFDADVLIVDGPIGTARYSRWGAGPIIERMVGREFVVIFDDAERSGEQETISEVLDMLRENKVEFFIKCIFGYSFQFIIMTQKYKHLQFI</sequence>
<evidence type="ECO:0000313" key="2">
    <source>
        <dbReference type="Proteomes" id="UP001143370"/>
    </source>
</evidence>
<dbReference type="InterPro" id="IPR029063">
    <property type="entry name" value="SAM-dependent_MTases_sf"/>
</dbReference>
<proteinExistence type="predicted"/>
<gene>
    <name evidence="1" type="ORF">GCM10017643_45150</name>
</gene>
<keyword evidence="2" id="KW-1185">Reference proteome</keyword>
<dbReference type="Proteomes" id="UP001143370">
    <property type="component" value="Unassembled WGS sequence"/>
</dbReference>
<accession>A0A9W6N1U5</accession>
<name>A0A9W6N1U5_9HYPH</name>
<evidence type="ECO:0000313" key="1">
    <source>
        <dbReference type="EMBL" id="GLK74397.1"/>
    </source>
</evidence>
<dbReference type="EMBL" id="BSFJ01000038">
    <property type="protein sequence ID" value="GLK74397.1"/>
    <property type="molecule type" value="Genomic_DNA"/>
</dbReference>